<evidence type="ECO:0000256" key="2">
    <source>
        <dbReference type="ARBA" id="ARBA00022741"/>
    </source>
</evidence>
<dbReference type="GO" id="GO:0005524">
    <property type="term" value="F:ATP binding"/>
    <property type="evidence" value="ECO:0007669"/>
    <property type="project" value="UniProtKB-KW"/>
</dbReference>
<name>A0A9P7KFM5_9AGAR</name>
<dbReference type="GO" id="GO:0004386">
    <property type="term" value="F:helicase activity"/>
    <property type="evidence" value="ECO:0007669"/>
    <property type="project" value="UniProtKB-KW"/>
</dbReference>
<dbReference type="CDD" id="cd18808">
    <property type="entry name" value="SF1_C_Upf1"/>
    <property type="match status" value="1"/>
</dbReference>
<keyword evidence="3" id="KW-0378">Hydrolase</keyword>
<evidence type="ECO:0000256" key="1">
    <source>
        <dbReference type="ARBA" id="ARBA00007913"/>
    </source>
</evidence>
<gene>
    <name evidence="8" type="ORF">H0H81_012134</name>
</gene>
<dbReference type="AlphaFoldDB" id="A0A9P7KFM5"/>
<keyword evidence="9" id="KW-1185">Reference proteome</keyword>
<dbReference type="Pfam" id="PF13087">
    <property type="entry name" value="AAA_12"/>
    <property type="match status" value="1"/>
</dbReference>
<evidence type="ECO:0000256" key="3">
    <source>
        <dbReference type="ARBA" id="ARBA00022801"/>
    </source>
</evidence>
<dbReference type="FunFam" id="3.40.50.300:FF:000326">
    <property type="entry name" value="P-loop containing nucleoside triphosphate hydrolase"/>
    <property type="match status" value="1"/>
</dbReference>
<feature type="domain" description="DNA2/NAM7 helicase-like C-terminal" evidence="7">
    <location>
        <begin position="32"/>
        <end position="247"/>
    </location>
</feature>
<dbReference type="InterPro" id="IPR047187">
    <property type="entry name" value="SF1_C_Upf1"/>
</dbReference>
<dbReference type="Proteomes" id="UP000717328">
    <property type="component" value="Unassembled WGS sequence"/>
</dbReference>
<dbReference type="PANTHER" id="PTHR10887:SF495">
    <property type="entry name" value="HELICASE SENATAXIN ISOFORM X1-RELATED"/>
    <property type="match status" value="1"/>
</dbReference>
<keyword evidence="2" id="KW-0547">Nucleotide-binding</keyword>
<feature type="region of interest" description="Disordered" evidence="6">
    <location>
        <begin position="309"/>
        <end position="328"/>
    </location>
</feature>
<evidence type="ECO:0000256" key="5">
    <source>
        <dbReference type="ARBA" id="ARBA00022840"/>
    </source>
</evidence>
<dbReference type="OrthoDB" id="6513042at2759"/>
<dbReference type="Gene3D" id="3.40.50.300">
    <property type="entry name" value="P-loop containing nucleotide triphosphate hydrolases"/>
    <property type="match status" value="2"/>
</dbReference>
<feature type="compositionally biased region" description="Polar residues" evidence="6">
    <location>
        <begin position="90"/>
        <end position="103"/>
    </location>
</feature>
<evidence type="ECO:0000256" key="6">
    <source>
        <dbReference type="SAM" id="MobiDB-lite"/>
    </source>
</evidence>
<dbReference type="GO" id="GO:0016787">
    <property type="term" value="F:hydrolase activity"/>
    <property type="evidence" value="ECO:0007669"/>
    <property type="project" value="UniProtKB-KW"/>
</dbReference>
<protein>
    <recommendedName>
        <fullName evidence="7">DNA2/NAM7 helicase-like C-terminal domain-containing protein</fullName>
    </recommendedName>
</protein>
<dbReference type="SUPFAM" id="SSF52540">
    <property type="entry name" value="P-loop containing nucleoside triphosphate hydrolases"/>
    <property type="match status" value="1"/>
</dbReference>
<evidence type="ECO:0000313" key="8">
    <source>
        <dbReference type="EMBL" id="KAG5650471.1"/>
    </source>
</evidence>
<dbReference type="InterPro" id="IPR027417">
    <property type="entry name" value="P-loop_NTPase"/>
</dbReference>
<dbReference type="InterPro" id="IPR045055">
    <property type="entry name" value="DNA2/NAM7-like"/>
</dbReference>
<keyword evidence="4" id="KW-0347">Helicase</keyword>
<proteinExistence type="inferred from homology"/>
<feature type="region of interest" description="Disordered" evidence="6">
    <location>
        <begin position="80"/>
        <end position="104"/>
    </location>
</feature>
<reference evidence="8" key="1">
    <citation type="submission" date="2021-02" db="EMBL/GenBank/DDBJ databases">
        <authorList>
            <person name="Nieuwenhuis M."/>
            <person name="Van De Peppel L.J.J."/>
        </authorList>
    </citation>
    <scope>NUCLEOTIDE SEQUENCE</scope>
    <source>
        <strain evidence="8">D49</strain>
    </source>
</reference>
<evidence type="ECO:0000259" key="7">
    <source>
        <dbReference type="Pfam" id="PF13087"/>
    </source>
</evidence>
<comment type="caution">
    <text evidence="8">The sequence shown here is derived from an EMBL/GenBank/DDBJ whole genome shotgun (WGS) entry which is preliminary data.</text>
</comment>
<accession>A0A9P7KFM5</accession>
<evidence type="ECO:0000256" key="4">
    <source>
        <dbReference type="ARBA" id="ARBA00022806"/>
    </source>
</evidence>
<evidence type="ECO:0000313" key="9">
    <source>
        <dbReference type="Proteomes" id="UP000717328"/>
    </source>
</evidence>
<comment type="similarity">
    <text evidence="1">Belongs to the DNA2/NAM7 helicase family.</text>
</comment>
<dbReference type="EMBL" id="JABCKI010000443">
    <property type="protein sequence ID" value="KAG5650471.1"/>
    <property type="molecule type" value="Genomic_DNA"/>
</dbReference>
<reference evidence="8" key="2">
    <citation type="submission" date="2021-10" db="EMBL/GenBank/DDBJ databases">
        <title>Phylogenomics reveals ancestral predisposition of the termite-cultivated fungus Termitomyces towards a domesticated lifestyle.</title>
        <authorList>
            <person name="Auxier B."/>
            <person name="Grum-Grzhimaylo A."/>
            <person name="Cardenas M.E."/>
            <person name="Lodge J.D."/>
            <person name="Laessoe T."/>
            <person name="Pedersen O."/>
            <person name="Smith M.E."/>
            <person name="Kuyper T.W."/>
            <person name="Franco-Molano E.A."/>
            <person name="Baroni T.J."/>
            <person name="Aanen D.K."/>
        </authorList>
    </citation>
    <scope>NUCLEOTIDE SEQUENCE</scope>
    <source>
        <strain evidence="8">D49</strain>
    </source>
</reference>
<dbReference type="GO" id="GO:0005694">
    <property type="term" value="C:chromosome"/>
    <property type="evidence" value="ECO:0007669"/>
    <property type="project" value="UniProtKB-ARBA"/>
</dbReference>
<organism evidence="8 9">
    <name type="scientific">Sphagnurus paluster</name>
    <dbReference type="NCBI Taxonomy" id="117069"/>
    <lineage>
        <taxon>Eukaryota</taxon>
        <taxon>Fungi</taxon>
        <taxon>Dikarya</taxon>
        <taxon>Basidiomycota</taxon>
        <taxon>Agaricomycotina</taxon>
        <taxon>Agaricomycetes</taxon>
        <taxon>Agaricomycetidae</taxon>
        <taxon>Agaricales</taxon>
        <taxon>Tricholomatineae</taxon>
        <taxon>Lyophyllaceae</taxon>
        <taxon>Sphagnurus</taxon>
    </lineage>
</organism>
<sequence>MKGSRHVALIGDHKQLPPVIRSAEAQALGLGLSLFERLTQEGVVPSVMLDTQYRMHPAISRFPSSEFYDHALQDGTVDGAGNAHSRLSPPASQHLKTNSTTGHHPSVIFIDHTGAESMKERSRVNIDEAHIVASIVEDLLLNNPQLSGGDIGIIAPYVAQISLLTRLFNRDAKYCERFRAVLGDQRAMQLANVEIKTVDGFEGREKDVIIFSTVRNNPGGYIGFLADRRRLNVGLTRARRGLFVVGNLTTLEAGKRTKREAESITGVAVGKGADSWRRYTKFLADHGLVVRLEGDSLGQALYGNLNAKPSSSPCRYQPPHSTPLITLN</sequence>
<dbReference type="PANTHER" id="PTHR10887">
    <property type="entry name" value="DNA2/NAM7 HELICASE FAMILY"/>
    <property type="match status" value="1"/>
</dbReference>
<keyword evidence="5" id="KW-0067">ATP-binding</keyword>
<dbReference type="InterPro" id="IPR041679">
    <property type="entry name" value="DNA2/NAM7-like_C"/>
</dbReference>